<dbReference type="Proteomes" id="UP001221142">
    <property type="component" value="Unassembled WGS sequence"/>
</dbReference>
<feature type="compositionally biased region" description="Acidic residues" evidence="1">
    <location>
        <begin position="223"/>
        <end position="240"/>
    </location>
</feature>
<feature type="transmembrane region" description="Helical" evidence="2">
    <location>
        <begin position="15"/>
        <end position="39"/>
    </location>
</feature>
<keyword evidence="2" id="KW-1133">Transmembrane helix</keyword>
<evidence type="ECO:0000256" key="1">
    <source>
        <dbReference type="SAM" id="MobiDB-lite"/>
    </source>
</evidence>
<comment type="caution">
    <text evidence="3">The sequence shown here is derived from an EMBL/GenBank/DDBJ whole genome shotgun (WGS) entry which is preliminary data.</text>
</comment>
<keyword evidence="2" id="KW-0812">Transmembrane</keyword>
<dbReference type="EMBL" id="JARKIF010000004">
    <property type="protein sequence ID" value="KAJ7641174.1"/>
    <property type="molecule type" value="Genomic_DNA"/>
</dbReference>
<proteinExistence type="predicted"/>
<name>A0AAD7C717_9AGAR</name>
<feature type="region of interest" description="Disordered" evidence="1">
    <location>
        <begin position="223"/>
        <end position="252"/>
    </location>
</feature>
<evidence type="ECO:0000313" key="4">
    <source>
        <dbReference type="Proteomes" id="UP001221142"/>
    </source>
</evidence>
<protein>
    <submittedName>
        <fullName evidence="3">Uncharacterized protein</fullName>
    </submittedName>
</protein>
<evidence type="ECO:0000256" key="2">
    <source>
        <dbReference type="SAM" id="Phobius"/>
    </source>
</evidence>
<dbReference type="AlphaFoldDB" id="A0AAD7C717"/>
<keyword evidence="4" id="KW-1185">Reference proteome</keyword>
<evidence type="ECO:0000313" key="3">
    <source>
        <dbReference type="EMBL" id="KAJ7641174.1"/>
    </source>
</evidence>
<accession>A0AAD7C717</accession>
<feature type="compositionally biased region" description="Basic residues" evidence="1">
    <location>
        <begin position="271"/>
        <end position="281"/>
    </location>
</feature>
<sequence length="299" mass="32286">MPSLPSSPPAAPAFLPSPALCLAGFVAVFALITVVYALVPRVSALLRLRRVRLGDVEAGGSNSTVVVDTKVKARITPQIAARVLDIARQRLIKSQNELAAKMRLVSVHKELMDYPTVLPKAPKVAAVIPGTAAFLKSEARRPSAPWVPRHLRQPLGSSPLRVVYTAPPPPVPVVAPVLDIAPKYQSPIVAPTPVVLASKAVLFVSTPRTLLLANLAAATADDTDSSFDYSCDEESVDLDDPEPRPALSVESPLRDSRLRNLWKATANPVKPQKRHDRKSKRLSQNQNKENMVVAVTNNI</sequence>
<keyword evidence="2" id="KW-0472">Membrane</keyword>
<gene>
    <name evidence="3" type="ORF">FB45DRAFT_1021948</name>
</gene>
<reference evidence="3" key="1">
    <citation type="submission" date="2023-03" db="EMBL/GenBank/DDBJ databases">
        <title>Massive genome expansion in bonnet fungi (Mycena s.s.) driven by repeated elements and novel gene families across ecological guilds.</title>
        <authorList>
            <consortium name="Lawrence Berkeley National Laboratory"/>
            <person name="Harder C.B."/>
            <person name="Miyauchi S."/>
            <person name="Viragh M."/>
            <person name="Kuo A."/>
            <person name="Thoen E."/>
            <person name="Andreopoulos B."/>
            <person name="Lu D."/>
            <person name="Skrede I."/>
            <person name="Drula E."/>
            <person name="Henrissat B."/>
            <person name="Morin E."/>
            <person name="Kohler A."/>
            <person name="Barry K."/>
            <person name="LaButti K."/>
            <person name="Morin E."/>
            <person name="Salamov A."/>
            <person name="Lipzen A."/>
            <person name="Mereny Z."/>
            <person name="Hegedus B."/>
            <person name="Baldrian P."/>
            <person name="Stursova M."/>
            <person name="Weitz H."/>
            <person name="Taylor A."/>
            <person name="Grigoriev I.V."/>
            <person name="Nagy L.G."/>
            <person name="Martin F."/>
            <person name="Kauserud H."/>
        </authorList>
    </citation>
    <scope>NUCLEOTIDE SEQUENCE</scope>
    <source>
        <strain evidence="3">9284</strain>
    </source>
</reference>
<organism evidence="3 4">
    <name type="scientific">Roridomyces roridus</name>
    <dbReference type="NCBI Taxonomy" id="1738132"/>
    <lineage>
        <taxon>Eukaryota</taxon>
        <taxon>Fungi</taxon>
        <taxon>Dikarya</taxon>
        <taxon>Basidiomycota</taxon>
        <taxon>Agaricomycotina</taxon>
        <taxon>Agaricomycetes</taxon>
        <taxon>Agaricomycetidae</taxon>
        <taxon>Agaricales</taxon>
        <taxon>Marasmiineae</taxon>
        <taxon>Mycenaceae</taxon>
        <taxon>Roridomyces</taxon>
    </lineage>
</organism>
<feature type="region of interest" description="Disordered" evidence="1">
    <location>
        <begin position="265"/>
        <end position="290"/>
    </location>
</feature>